<accession>A0A6G0SAU5</accession>
<evidence type="ECO:0000313" key="1">
    <source>
        <dbReference type="EMBL" id="KAE9354327.1"/>
    </source>
</evidence>
<dbReference type="EMBL" id="QXFY01000157">
    <property type="protein sequence ID" value="KAE9354327.1"/>
    <property type="molecule type" value="Genomic_DNA"/>
</dbReference>
<gene>
    <name evidence="1" type="ORF">PF008_g4583</name>
</gene>
<reference evidence="1 2" key="1">
    <citation type="submission" date="2018-09" db="EMBL/GenBank/DDBJ databases">
        <title>Genomic investigation of the strawberry pathogen Phytophthora fragariae indicates pathogenicity is determined by transcriptional variation in three key races.</title>
        <authorList>
            <person name="Adams T.M."/>
            <person name="Armitage A.D."/>
            <person name="Sobczyk M.K."/>
            <person name="Bates H.J."/>
            <person name="Dunwell J.M."/>
            <person name="Nellist C.F."/>
            <person name="Harrison R.J."/>
        </authorList>
    </citation>
    <scope>NUCLEOTIDE SEQUENCE [LARGE SCALE GENOMIC DNA]</scope>
    <source>
        <strain evidence="1 2">NOV-77</strain>
    </source>
</reference>
<comment type="caution">
    <text evidence="1">The sequence shown here is derived from an EMBL/GenBank/DDBJ whole genome shotgun (WGS) entry which is preliminary data.</text>
</comment>
<organism evidence="1 2">
    <name type="scientific">Phytophthora fragariae</name>
    <dbReference type="NCBI Taxonomy" id="53985"/>
    <lineage>
        <taxon>Eukaryota</taxon>
        <taxon>Sar</taxon>
        <taxon>Stramenopiles</taxon>
        <taxon>Oomycota</taxon>
        <taxon>Peronosporomycetes</taxon>
        <taxon>Peronosporales</taxon>
        <taxon>Peronosporaceae</taxon>
        <taxon>Phytophthora</taxon>
    </lineage>
</organism>
<name>A0A6G0SAU5_9STRA</name>
<dbReference type="AlphaFoldDB" id="A0A6G0SAU5"/>
<dbReference type="Proteomes" id="UP000486351">
    <property type="component" value="Unassembled WGS sequence"/>
</dbReference>
<evidence type="ECO:0000313" key="2">
    <source>
        <dbReference type="Proteomes" id="UP000486351"/>
    </source>
</evidence>
<protein>
    <submittedName>
        <fullName evidence="1">Uncharacterized protein</fullName>
    </submittedName>
</protein>
<proteinExistence type="predicted"/>
<sequence length="148" mass="16577">MTRERLGEWIRERISTSDELLENEGEVDIHTKDAGGRALIMQLLRAYRKVSTNAGDCPPATALDVEHHIDTGNEAPIMLKRRRQAQTEDAIIDYNTEKMLKAGVIEEGNGAWGFPGVSSQEGRRGAILYRLQGAEQDYEERCVPTSAY</sequence>